<dbReference type="AlphaFoldDB" id="A0AAV5D694"/>
<dbReference type="Proteomes" id="UP001054889">
    <property type="component" value="Unassembled WGS sequence"/>
</dbReference>
<feature type="region of interest" description="Disordered" evidence="1">
    <location>
        <begin position="284"/>
        <end position="305"/>
    </location>
</feature>
<evidence type="ECO:0008006" key="4">
    <source>
        <dbReference type="Google" id="ProtNLM"/>
    </source>
</evidence>
<dbReference type="PANTHER" id="PTHR33929:SF1">
    <property type="entry name" value="MEMBRANE-ASSOCIATED KINASE REGULATOR 2-RELATED"/>
    <property type="match status" value="1"/>
</dbReference>
<feature type="region of interest" description="Disordered" evidence="1">
    <location>
        <begin position="70"/>
        <end position="109"/>
    </location>
</feature>
<keyword evidence="3" id="KW-1185">Reference proteome</keyword>
<name>A0AAV5D694_ELECO</name>
<dbReference type="EMBL" id="BQKI01000012">
    <property type="protein sequence ID" value="GJN06509.1"/>
    <property type="molecule type" value="Genomic_DNA"/>
</dbReference>
<dbReference type="InterPro" id="IPR039619">
    <property type="entry name" value="MAKR2/5"/>
</dbReference>
<feature type="compositionally biased region" description="Basic and acidic residues" evidence="1">
    <location>
        <begin position="71"/>
        <end position="94"/>
    </location>
</feature>
<feature type="compositionally biased region" description="Low complexity" evidence="1">
    <location>
        <begin position="180"/>
        <end position="192"/>
    </location>
</feature>
<evidence type="ECO:0000313" key="2">
    <source>
        <dbReference type="EMBL" id="GJN06509.1"/>
    </source>
</evidence>
<reference evidence="2" key="1">
    <citation type="journal article" date="2018" name="DNA Res.">
        <title>Multiple hybrid de novo genome assembly of finger millet, an orphan allotetraploid crop.</title>
        <authorList>
            <person name="Hatakeyama M."/>
            <person name="Aluri S."/>
            <person name="Balachadran M.T."/>
            <person name="Sivarajan S.R."/>
            <person name="Patrignani A."/>
            <person name="Gruter S."/>
            <person name="Poveda L."/>
            <person name="Shimizu-Inatsugi R."/>
            <person name="Baeten J."/>
            <person name="Francoijs K.J."/>
            <person name="Nataraja K.N."/>
            <person name="Reddy Y.A.N."/>
            <person name="Phadnis S."/>
            <person name="Ravikumar R.L."/>
            <person name="Schlapbach R."/>
            <person name="Sreeman S.M."/>
            <person name="Shimizu K.K."/>
        </authorList>
    </citation>
    <scope>NUCLEOTIDE SEQUENCE</scope>
</reference>
<dbReference type="PANTHER" id="PTHR33929">
    <property type="entry name" value="MEMBRANE-ASSOCIATED KINASE REGULATOR 2-RELATED"/>
    <property type="match status" value="1"/>
</dbReference>
<dbReference type="GO" id="GO:0005886">
    <property type="term" value="C:plasma membrane"/>
    <property type="evidence" value="ECO:0007669"/>
    <property type="project" value="InterPro"/>
</dbReference>
<protein>
    <recommendedName>
        <fullName evidence="4">Membrane-associated kinase regulator 2</fullName>
    </recommendedName>
</protein>
<dbReference type="PROSITE" id="PS51257">
    <property type="entry name" value="PROKAR_LIPOPROTEIN"/>
    <property type="match status" value="1"/>
</dbReference>
<gene>
    <name evidence="2" type="primary">ga24241</name>
    <name evidence="2" type="ORF">PR202_ga24241</name>
</gene>
<proteinExistence type="predicted"/>
<organism evidence="2 3">
    <name type="scientific">Eleusine coracana subsp. coracana</name>
    <dbReference type="NCBI Taxonomy" id="191504"/>
    <lineage>
        <taxon>Eukaryota</taxon>
        <taxon>Viridiplantae</taxon>
        <taxon>Streptophyta</taxon>
        <taxon>Embryophyta</taxon>
        <taxon>Tracheophyta</taxon>
        <taxon>Spermatophyta</taxon>
        <taxon>Magnoliopsida</taxon>
        <taxon>Liliopsida</taxon>
        <taxon>Poales</taxon>
        <taxon>Poaceae</taxon>
        <taxon>PACMAD clade</taxon>
        <taxon>Chloridoideae</taxon>
        <taxon>Cynodonteae</taxon>
        <taxon>Eleusininae</taxon>
        <taxon>Eleusine</taxon>
    </lineage>
</organism>
<feature type="region of interest" description="Disordered" evidence="1">
    <location>
        <begin position="166"/>
        <end position="196"/>
    </location>
</feature>
<sequence length="351" mass="36556">MDSFLKYLRGGAVAGAHRSAPTTIAASACGGDVVDDDASFFDLEFAVPGDETDAEEERVEFNFAVAAEEEVSGKKKDGDGDDHTAAAGEEEKGEVVTPSPNKAAALALPPRPATTKFRVLLLKLRKPNNKAALPAAEGNGGGSDTTTTNRFLIKFRVDEAASLFTRDNSSRSSDAMDRPGGQSQAVAAAAGGDAEEERNKMVKEVVLKYLNKMKPLYVKVARLRFPNAANAGGDDTDAEPDHPTSPAPSPAPAPVVVACGVRAPRASVPAGLKQVCKRLGKSRSASSAVAAAPPPATPTAVAGHQRRDDSLLQVQDGIQSAIAHCKRSFNASKGSTVVIVFVLIVTIIDTV</sequence>
<feature type="compositionally biased region" description="Low complexity" evidence="1">
    <location>
        <begin position="98"/>
        <end position="108"/>
    </location>
</feature>
<feature type="region of interest" description="Disordered" evidence="1">
    <location>
        <begin position="229"/>
        <end position="251"/>
    </location>
</feature>
<reference evidence="2" key="2">
    <citation type="submission" date="2021-12" db="EMBL/GenBank/DDBJ databases">
        <title>Resequencing data analysis of finger millet.</title>
        <authorList>
            <person name="Hatakeyama M."/>
            <person name="Aluri S."/>
            <person name="Balachadran M.T."/>
            <person name="Sivarajan S.R."/>
            <person name="Poveda L."/>
            <person name="Shimizu-Inatsugi R."/>
            <person name="Schlapbach R."/>
            <person name="Sreeman S.M."/>
            <person name="Shimizu K.K."/>
        </authorList>
    </citation>
    <scope>NUCLEOTIDE SEQUENCE</scope>
</reference>
<evidence type="ECO:0000256" key="1">
    <source>
        <dbReference type="SAM" id="MobiDB-lite"/>
    </source>
</evidence>
<comment type="caution">
    <text evidence="2">The sequence shown here is derived from an EMBL/GenBank/DDBJ whole genome shotgun (WGS) entry which is preliminary data.</text>
</comment>
<accession>A0AAV5D694</accession>
<evidence type="ECO:0000313" key="3">
    <source>
        <dbReference type="Proteomes" id="UP001054889"/>
    </source>
</evidence>